<evidence type="ECO:0000259" key="2">
    <source>
        <dbReference type="Pfam" id="PF04892"/>
    </source>
</evidence>
<dbReference type="AlphaFoldDB" id="A0A934W4Y9"/>
<evidence type="ECO:0000313" key="4">
    <source>
        <dbReference type="Proteomes" id="UP000636458"/>
    </source>
</evidence>
<comment type="caution">
    <text evidence="3">The sequence shown here is derived from an EMBL/GenBank/DDBJ whole genome shotgun (WGS) entry which is preliminary data.</text>
</comment>
<evidence type="ECO:0000313" key="3">
    <source>
        <dbReference type="EMBL" id="MBK4348769.1"/>
    </source>
</evidence>
<dbReference type="Pfam" id="PF04892">
    <property type="entry name" value="VanZ"/>
    <property type="match status" value="1"/>
</dbReference>
<keyword evidence="4" id="KW-1185">Reference proteome</keyword>
<dbReference type="EMBL" id="JAEPES010000005">
    <property type="protein sequence ID" value="MBK4348769.1"/>
    <property type="molecule type" value="Genomic_DNA"/>
</dbReference>
<reference evidence="3" key="1">
    <citation type="submission" date="2021-01" db="EMBL/GenBank/DDBJ databases">
        <title>Lacisediminihabitans sp. nov. strain G11-30, isolated from Antarctic Soil.</title>
        <authorList>
            <person name="Li J."/>
        </authorList>
    </citation>
    <scope>NUCLEOTIDE SEQUENCE</scope>
    <source>
        <strain evidence="3">G11-30</strain>
    </source>
</reference>
<dbReference type="Proteomes" id="UP000636458">
    <property type="component" value="Unassembled WGS sequence"/>
</dbReference>
<keyword evidence="1" id="KW-1133">Transmembrane helix</keyword>
<gene>
    <name evidence="3" type="ORF">IV501_14100</name>
</gene>
<organism evidence="3 4">
    <name type="scientific">Lacisediminihabitans changchengi</name>
    <dbReference type="NCBI Taxonomy" id="2787634"/>
    <lineage>
        <taxon>Bacteria</taxon>
        <taxon>Bacillati</taxon>
        <taxon>Actinomycetota</taxon>
        <taxon>Actinomycetes</taxon>
        <taxon>Micrococcales</taxon>
        <taxon>Microbacteriaceae</taxon>
        <taxon>Lacisediminihabitans</taxon>
    </lineage>
</organism>
<feature type="transmembrane region" description="Helical" evidence="1">
    <location>
        <begin position="54"/>
        <end position="77"/>
    </location>
</feature>
<accession>A0A934W4Y9</accession>
<feature type="transmembrane region" description="Helical" evidence="1">
    <location>
        <begin position="7"/>
        <end position="28"/>
    </location>
</feature>
<keyword evidence="1" id="KW-0812">Transmembrane</keyword>
<protein>
    <submittedName>
        <fullName evidence="3">VanZ family protein</fullName>
    </submittedName>
</protein>
<name>A0A934W4Y9_9MICO</name>
<dbReference type="InterPro" id="IPR006976">
    <property type="entry name" value="VanZ-like"/>
</dbReference>
<keyword evidence="1" id="KW-0472">Membrane</keyword>
<evidence type="ECO:0000256" key="1">
    <source>
        <dbReference type="SAM" id="Phobius"/>
    </source>
</evidence>
<proteinExistence type="predicted"/>
<feature type="transmembrane region" description="Helical" evidence="1">
    <location>
        <begin position="118"/>
        <end position="141"/>
    </location>
</feature>
<sequence>MTTRQRTVGLGTLLVVYLIAALLIGFWSTPVDGLARGWLLAHLDALHLDGLPDAITYGTVESAANVVFFVPLGMLLTVILPKRLWFVAIVAGVGFSCAIELGQYLFLPSRFATWADVAANTAGAAVGVVLVLLTRGVLALARRRSR</sequence>
<feature type="domain" description="VanZ-like" evidence="2">
    <location>
        <begin position="49"/>
        <end position="133"/>
    </location>
</feature>
<feature type="transmembrane region" description="Helical" evidence="1">
    <location>
        <begin position="84"/>
        <end position="106"/>
    </location>
</feature>
<dbReference type="RefSeq" id="WP_200557013.1">
    <property type="nucleotide sequence ID" value="NZ_JAEPES010000005.1"/>
</dbReference>